<gene>
    <name evidence="2" type="ORF">TBRA_LOCUS15954</name>
</gene>
<proteinExistence type="predicted"/>
<dbReference type="EMBL" id="CADCXV010001431">
    <property type="protein sequence ID" value="CAB0044366.1"/>
    <property type="molecule type" value="Genomic_DNA"/>
</dbReference>
<sequence length="169" mass="18907">YSMHGSENLLTCDAKPSIKVSRSRRFCHALIKNFNADFRKIYWMKMAEIFTTCSWQHYEGPGGVLSARAHERMPAAARRAVLYSAARTARDGGSSGGSGEPLLESRPRSGADPSEAEKRRRSAELGVTYSACLIIRDFGVYQRDILSLVSFQLPSILRIVSRRVLFTCE</sequence>
<keyword evidence="3" id="KW-1185">Reference proteome</keyword>
<evidence type="ECO:0000313" key="3">
    <source>
        <dbReference type="Proteomes" id="UP000479190"/>
    </source>
</evidence>
<feature type="region of interest" description="Disordered" evidence="1">
    <location>
        <begin position="88"/>
        <end position="119"/>
    </location>
</feature>
<accession>A0A6H5J3Y4</accession>
<protein>
    <submittedName>
        <fullName evidence="2">Uncharacterized protein</fullName>
    </submittedName>
</protein>
<organism evidence="2 3">
    <name type="scientific">Trichogramma brassicae</name>
    <dbReference type="NCBI Taxonomy" id="86971"/>
    <lineage>
        <taxon>Eukaryota</taxon>
        <taxon>Metazoa</taxon>
        <taxon>Ecdysozoa</taxon>
        <taxon>Arthropoda</taxon>
        <taxon>Hexapoda</taxon>
        <taxon>Insecta</taxon>
        <taxon>Pterygota</taxon>
        <taxon>Neoptera</taxon>
        <taxon>Endopterygota</taxon>
        <taxon>Hymenoptera</taxon>
        <taxon>Apocrita</taxon>
        <taxon>Proctotrupomorpha</taxon>
        <taxon>Chalcidoidea</taxon>
        <taxon>Trichogrammatidae</taxon>
        <taxon>Trichogramma</taxon>
    </lineage>
</organism>
<evidence type="ECO:0000256" key="1">
    <source>
        <dbReference type="SAM" id="MobiDB-lite"/>
    </source>
</evidence>
<feature type="non-terminal residue" evidence="2">
    <location>
        <position position="1"/>
    </location>
</feature>
<name>A0A6H5J3Y4_9HYME</name>
<reference evidence="2 3" key="1">
    <citation type="submission" date="2020-02" db="EMBL/GenBank/DDBJ databases">
        <authorList>
            <person name="Ferguson B K."/>
        </authorList>
    </citation>
    <scope>NUCLEOTIDE SEQUENCE [LARGE SCALE GENOMIC DNA]</scope>
</reference>
<evidence type="ECO:0000313" key="2">
    <source>
        <dbReference type="EMBL" id="CAB0044366.1"/>
    </source>
</evidence>
<dbReference type="Proteomes" id="UP000479190">
    <property type="component" value="Unassembled WGS sequence"/>
</dbReference>
<dbReference type="AlphaFoldDB" id="A0A6H5J3Y4"/>